<accession>A0A934JPU5</accession>
<gene>
    <name evidence="1" type="ORF">I8J31_18730</name>
</gene>
<dbReference type="Pfam" id="PF05019">
    <property type="entry name" value="Coq4"/>
    <property type="match status" value="1"/>
</dbReference>
<protein>
    <recommendedName>
        <fullName evidence="3">Coenzyme Q (Ubiquinone) biosynthesis protein Coq4</fullName>
    </recommendedName>
</protein>
<dbReference type="GO" id="GO:0006744">
    <property type="term" value="P:ubiquinone biosynthetic process"/>
    <property type="evidence" value="ECO:0007669"/>
    <property type="project" value="InterPro"/>
</dbReference>
<evidence type="ECO:0000313" key="1">
    <source>
        <dbReference type="EMBL" id="MBJ7539716.1"/>
    </source>
</evidence>
<dbReference type="Proteomes" id="UP000628710">
    <property type="component" value="Unassembled WGS sequence"/>
</dbReference>
<dbReference type="AlphaFoldDB" id="A0A934JPU5"/>
<name>A0A934JPU5_9GAMM</name>
<dbReference type="EMBL" id="JAEMNX010000029">
    <property type="protein sequence ID" value="MBJ7539716.1"/>
    <property type="molecule type" value="Genomic_DNA"/>
</dbReference>
<proteinExistence type="predicted"/>
<dbReference type="PANTHER" id="PTHR12922">
    <property type="entry name" value="UBIQUINONE BIOSYNTHESIS PROTEIN"/>
    <property type="match status" value="1"/>
</dbReference>
<evidence type="ECO:0000313" key="2">
    <source>
        <dbReference type="Proteomes" id="UP000628710"/>
    </source>
</evidence>
<dbReference type="PANTHER" id="PTHR12922:SF7">
    <property type="entry name" value="UBIQUINONE BIOSYNTHESIS PROTEIN COQ4 HOMOLOG, MITOCHONDRIAL"/>
    <property type="match status" value="1"/>
</dbReference>
<sequence length="240" mass="27982">MSDAISAIPNRIFAYIKRTIAFFKLYKFIFRETSDFSNALGNFILPHTYPKCRKTFIDWLRQDDRMADTIRSKKNIDIDIEALKKLPENTLGHHLYNILKDNEDSVDQIQSLKSNSDYSYSVKRIVLTHDIYHALLNADTLYVGEIKVAAFTTAQIEHYYPSTISICTGILSACFTKQHYLHSIFEALIEGFYLGKSTKQLFIIDWEKYWDKDIEEVRKELNIDLNAAKEVMCSKFNYKG</sequence>
<reference evidence="1" key="1">
    <citation type="submission" date="2020-12" db="EMBL/GenBank/DDBJ databases">
        <title>Marinomonas arctica sp. nov., a psychrotolerant bacterium isolated from the Arctic.</title>
        <authorList>
            <person name="Zhang Y."/>
        </authorList>
    </citation>
    <scope>NUCLEOTIDE SEQUENCE</scope>
    <source>
        <strain evidence="1">C1424</strain>
    </source>
</reference>
<evidence type="ECO:0008006" key="3">
    <source>
        <dbReference type="Google" id="ProtNLM"/>
    </source>
</evidence>
<dbReference type="RefSeq" id="WP_199470108.1">
    <property type="nucleotide sequence ID" value="NZ_JAEMNX010000029.1"/>
</dbReference>
<dbReference type="InterPro" id="IPR007715">
    <property type="entry name" value="Coq4"/>
</dbReference>
<organism evidence="1 2">
    <name type="scientific">Marinomonas transparens</name>
    <dbReference type="NCBI Taxonomy" id="2795388"/>
    <lineage>
        <taxon>Bacteria</taxon>
        <taxon>Pseudomonadati</taxon>
        <taxon>Pseudomonadota</taxon>
        <taxon>Gammaproteobacteria</taxon>
        <taxon>Oceanospirillales</taxon>
        <taxon>Oceanospirillaceae</taxon>
        <taxon>Marinomonas</taxon>
    </lineage>
</organism>
<keyword evidence="2" id="KW-1185">Reference proteome</keyword>
<comment type="caution">
    <text evidence="1">The sequence shown here is derived from an EMBL/GenBank/DDBJ whole genome shotgun (WGS) entry which is preliminary data.</text>
</comment>